<dbReference type="GO" id="GO:0022857">
    <property type="term" value="F:transmembrane transporter activity"/>
    <property type="evidence" value="ECO:0007669"/>
    <property type="project" value="InterPro"/>
</dbReference>
<dbReference type="GO" id="GO:0005886">
    <property type="term" value="C:plasma membrane"/>
    <property type="evidence" value="ECO:0007669"/>
    <property type="project" value="TreeGrafter"/>
</dbReference>
<dbReference type="OrthoDB" id="5376138at2759"/>
<sequence length="496" mass="55648">MVAERIGEENAFYATGFAFPTWKKWATISVIFVVQLSMNWNAAVIGNAIRGMSLEFGISEWTARLSQVAFLITYAFGCEAWAPWSEELGRKWILQSSLFLVNLCQIPCALAPNFGVVVAFRALGGLSSAGGSVTLGMVADMWQPADQQYAVNFVVLSSVSGSVLGPIFGCFIQEYMSWRWVFWVSLVFGGVTQLLHLFVPETNTKVLLDREARRLRTTGKNRNAVGPLEAKGASFRERLEWKESCRVMFRPYKFLVTEPIVRWLSLFSGFSDALIFTGLESFPMILGRWNFTGIQIGLSFSALLIGYVMCWAIYQYLYTRDRAAVRANPDVYAPEHRLKALLFLGMLLPVGLLGLAFTSLGPPDVHWIAPLFFIVMIGIANYAIYQATIDYMVAAYGPYSASATGGNGFCRDFLAGLAALYSTRFYKAIDPGSRWQLAYPTYILCAIAIGLNIPVWIFYYRGEYFRRKSPYAHQLEQQRDEKRLAAEREAASQAQP</sequence>
<reference evidence="8" key="2">
    <citation type="submission" date="2020-04" db="EMBL/GenBank/DDBJ databases">
        <authorList>
            <consortium name="NCBI Genome Project"/>
        </authorList>
    </citation>
    <scope>NUCLEOTIDE SEQUENCE</scope>
    <source>
        <strain evidence="8">CBS 342.82</strain>
    </source>
</reference>
<feature type="domain" description="Major facilitator superfamily (MFS) profile" evidence="6">
    <location>
        <begin position="27"/>
        <end position="464"/>
    </location>
</feature>
<dbReference type="AlphaFoldDB" id="A0A6J3M6M4"/>
<feature type="transmembrane region" description="Helical" evidence="5">
    <location>
        <begin position="439"/>
        <end position="459"/>
    </location>
</feature>
<dbReference type="InterPro" id="IPR036259">
    <property type="entry name" value="MFS_trans_sf"/>
</dbReference>
<evidence type="ECO:0000256" key="3">
    <source>
        <dbReference type="ARBA" id="ARBA00022989"/>
    </source>
</evidence>
<dbReference type="Gene3D" id="1.20.1250.20">
    <property type="entry name" value="MFS general substrate transporter like domains"/>
    <property type="match status" value="1"/>
</dbReference>
<feature type="transmembrane region" description="Helical" evidence="5">
    <location>
        <begin position="340"/>
        <end position="360"/>
    </location>
</feature>
<dbReference type="SUPFAM" id="SSF103473">
    <property type="entry name" value="MFS general substrate transporter"/>
    <property type="match status" value="1"/>
</dbReference>
<keyword evidence="4 5" id="KW-0472">Membrane</keyword>
<dbReference type="InterPro" id="IPR020846">
    <property type="entry name" value="MFS_dom"/>
</dbReference>
<dbReference type="PANTHER" id="PTHR23502">
    <property type="entry name" value="MAJOR FACILITATOR SUPERFAMILY"/>
    <property type="match status" value="1"/>
</dbReference>
<feature type="transmembrane region" description="Helical" evidence="5">
    <location>
        <begin position="291"/>
        <end position="314"/>
    </location>
</feature>
<evidence type="ECO:0000256" key="1">
    <source>
        <dbReference type="ARBA" id="ARBA00004141"/>
    </source>
</evidence>
<organism evidence="8">
    <name type="scientific">Dissoconium aciculare CBS 342.82</name>
    <dbReference type="NCBI Taxonomy" id="1314786"/>
    <lineage>
        <taxon>Eukaryota</taxon>
        <taxon>Fungi</taxon>
        <taxon>Dikarya</taxon>
        <taxon>Ascomycota</taxon>
        <taxon>Pezizomycotina</taxon>
        <taxon>Dothideomycetes</taxon>
        <taxon>Dothideomycetidae</taxon>
        <taxon>Mycosphaerellales</taxon>
        <taxon>Dissoconiaceae</taxon>
        <taxon>Dissoconium</taxon>
    </lineage>
</organism>
<dbReference type="PROSITE" id="PS50850">
    <property type="entry name" value="MFS"/>
    <property type="match status" value="1"/>
</dbReference>
<dbReference type="PANTHER" id="PTHR23502:SF3">
    <property type="entry name" value="MAJOR FACILITATOR SUPERFAMILY (MFS) PROFILE DOMAIN-CONTAINING PROTEIN-RELATED"/>
    <property type="match status" value="1"/>
</dbReference>
<evidence type="ECO:0000256" key="5">
    <source>
        <dbReference type="SAM" id="Phobius"/>
    </source>
</evidence>
<evidence type="ECO:0000256" key="2">
    <source>
        <dbReference type="ARBA" id="ARBA00022692"/>
    </source>
</evidence>
<proteinExistence type="predicted"/>
<feature type="transmembrane region" description="Helical" evidence="5">
    <location>
        <begin position="149"/>
        <end position="168"/>
    </location>
</feature>
<feature type="transmembrane region" description="Helical" evidence="5">
    <location>
        <begin position="260"/>
        <end position="279"/>
    </location>
</feature>
<reference evidence="8" key="3">
    <citation type="submission" date="2025-08" db="UniProtKB">
        <authorList>
            <consortium name="RefSeq"/>
        </authorList>
    </citation>
    <scope>IDENTIFICATION</scope>
    <source>
        <strain evidence="8">CBS 342.82</strain>
    </source>
</reference>
<dbReference type="GeneID" id="54364627"/>
<gene>
    <name evidence="8" type="ORF">K489DRAFT_395102</name>
</gene>
<keyword evidence="2 5" id="KW-0812">Transmembrane</keyword>
<accession>A0A6J3M6M4</accession>
<dbReference type="InterPro" id="IPR011701">
    <property type="entry name" value="MFS"/>
</dbReference>
<keyword evidence="3 5" id="KW-1133">Transmembrane helix</keyword>
<dbReference type="RefSeq" id="XP_033459558.1">
    <property type="nucleotide sequence ID" value="XM_033606827.1"/>
</dbReference>
<protein>
    <submittedName>
        <fullName evidence="8">Multidrug transporter</fullName>
    </submittedName>
</protein>
<dbReference type="Pfam" id="PF07690">
    <property type="entry name" value="MFS_1"/>
    <property type="match status" value="1"/>
</dbReference>
<evidence type="ECO:0000313" key="8">
    <source>
        <dbReference type="RefSeq" id="XP_033459558.1"/>
    </source>
</evidence>
<evidence type="ECO:0000259" key="6">
    <source>
        <dbReference type="PROSITE" id="PS50850"/>
    </source>
</evidence>
<evidence type="ECO:0000313" key="7">
    <source>
        <dbReference type="Proteomes" id="UP000504637"/>
    </source>
</evidence>
<reference evidence="8" key="1">
    <citation type="submission" date="2020-01" db="EMBL/GenBank/DDBJ databases">
        <authorList>
            <consortium name="DOE Joint Genome Institute"/>
            <person name="Haridas S."/>
            <person name="Albert R."/>
            <person name="Binder M."/>
            <person name="Bloem J."/>
            <person name="Labutti K."/>
            <person name="Salamov A."/>
            <person name="Andreopoulos B."/>
            <person name="Baker S.E."/>
            <person name="Barry K."/>
            <person name="Bills G."/>
            <person name="Bluhm B.H."/>
            <person name="Cannon C."/>
            <person name="Castanera R."/>
            <person name="Culley D.E."/>
            <person name="Daum C."/>
            <person name="Ezra D."/>
            <person name="Gonzalez J.B."/>
            <person name="Henrissat B."/>
            <person name="Kuo A."/>
            <person name="Liang C."/>
            <person name="Lipzen A."/>
            <person name="Lutzoni F."/>
            <person name="Magnuson J."/>
            <person name="Mondo S."/>
            <person name="Nolan M."/>
            <person name="Ohm R."/>
            <person name="Pangilinan J."/>
            <person name="Park H.-J."/>
            <person name="Ramirez L."/>
            <person name="Alfaro M."/>
            <person name="Sun H."/>
            <person name="Tritt A."/>
            <person name="Yoshinaga Y."/>
            <person name="Zwiers L.-H."/>
            <person name="Turgeon B.G."/>
            <person name="Goodwin S.B."/>
            <person name="Spatafora J.W."/>
            <person name="Crous P.W."/>
            <person name="Grigoriev I.V."/>
        </authorList>
    </citation>
    <scope>NUCLEOTIDE SEQUENCE</scope>
    <source>
        <strain evidence="8">CBS 342.82</strain>
    </source>
</reference>
<dbReference type="Proteomes" id="UP000504637">
    <property type="component" value="Unplaced"/>
</dbReference>
<name>A0A6J3M6M4_9PEZI</name>
<feature type="transmembrane region" description="Helical" evidence="5">
    <location>
        <begin position="180"/>
        <end position="199"/>
    </location>
</feature>
<feature type="transmembrane region" description="Helical" evidence="5">
    <location>
        <begin position="367"/>
        <end position="385"/>
    </location>
</feature>
<comment type="subcellular location">
    <subcellularLocation>
        <location evidence="1">Membrane</location>
        <topology evidence="1">Multi-pass membrane protein</topology>
    </subcellularLocation>
</comment>
<dbReference type="FunFam" id="1.20.1250.20:FF:000088">
    <property type="entry name" value="MFS multidrug transporter, putative"/>
    <property type="match status" value="1"/>
</dbReference>
<evidence type="ECO:0000256" key="4">
    <source>
        <dbReference type="ARBA" id="ARBA00023136"/>
    </source>
</evidence>
<keyword evidence="7" id="KW-1185">Reference proteome</keyword>